<dbReference type="STRING" id="1817863.A2Y62_05665"/>
<dbReference type="GO" id="GO:0015891">
    <property type="term" value="P:siderophore transport"/>
    <property type="evidence" value="ECO:0007669"/>
    <property type="project" value="InterPro"/>
</dbReference>
<comment type="similarity">
    <text evidence="2">Belongs to the TonB family.</text>
</comment>
<evidence type="ECO:0000256" key="8">
    <source>
        <dbReference type="ARBA" id="ARBA00022989"/>
    </source>
</evidence>
<reference evidence="12 13" key="1">
    <citation type="journal article" date="2016" name="Nat. Commun.">
        <title>Thousands of microbial genomes shed light on interconnected biogeochemical processes in an aquifer system.</title>
        <authorList>
            <person name="Anantharaman K."/>
            <person name="Brown C.T."/>
            <person name="Hug L.A."/>
            <person name="Sharon I."/>
            <person name="Castelle C.J."/>
            <person name="Probst A.J."/>
            <person name="Thomas B.C."/>
            <person name="Singh A."/>
            <person name="Wilkins M.J."/>
            <person name="Karaoz U."/>
            <person name="Brodie E.L."/>
            <person name="Williams K.H."/>
            <person name="Hubbard S.S."/>
            <person name="Banfield J.F."/>
        </authorList>
    </citation>
    <scope>NUCLEOTIDE SEQUENCE [LARGE SCALE GENOMIC DNA]</scope>
</reference>
<dbReference type="GO" id="GO:0031992">
    <property type="term" value="F:energy transducer activity"/>
    <property type="evidence" value="ECO:0007669"/>
    <property type="project" value="InterPro"/>
</dbReference>
<keyword evidence="9 10" id="KW-0472">Membrane</keyword>
<name>A0A1F5VX98_9BACT</name>
<dbReference type="NCBIfam" id="TIGR01352">
    <property type="entry name" value="tonB_Cterm"/>
    <property type="match status" value="1"/>
</dbReference>
<dbReference type="InterPro" id="IPR037682">
    <property type="entry name" value="TonB_C"/>
</dbReference>
<keyword evidence="7" id="KW-0653">Protein transport</keyword>
<evidence type="ECO:0000256" key="9">
    <source>
        <dbReference type="ARBA" id="ARBA00023136"/>
    </source>
</evidence>
<protein>
    <recommendedName>
        <fullName evidence="11">TonB C-terminal domain-containing protein</fullName>
    </recommendedName>
</protein>
<evidence type="ECO:0000256" key="1">
    <source>
        <dbReference type="ARBA" id="ARBA00004383"/>
    </source>
</evidence>
<evidence type="ECO:0000256" key="10">
    <source>
        <dbReference type="SAM" id="Phobius"/>
    </source>
</evidence>
<evidence type="ECO:0000256" key="6">
    <source>
        <dbReference type="ARBA" id="ARBA00022692"/>
    </source>
</evidence>
<comment type="subcellular location">
    <subcellularLocation>
        <location evidence="1">Cell inner membrane</location>
        <topology evidence="1">Single-pass membrane protein</topology>
        <orientation evidence="1">Periplasmic side</orientation>
    </subcellularLocation>
</comment>
<dbReference type="GO" id="GO:0030288">
    <property type="term" value="C:outer membrane-bounded periplasmic space"/>
    <property type="evidence" value="ECO:0007669"/>
    <property type="project" value="InterPro"/>
</dbReference>
<evidence type="ECO:0000256" key="3">
    <source>
        <dbReference type="ARBA" id="ARBA00022448"/>
    </source>
</evidence>
<dbReference type="PRINTS" id="PR01374">
    <property type="entry name" value="TONBPROTEIN"/>
</dbReference>
<dbReference type="PROSITE" id="PS52015">
    <property type="entry name" value="TONB_CTD"/>
    <property type="match status" value="1"/>
</dbReference>
<evidence type="ECO:0000256" key="4">
    <source>
        <dbReference type="ARBA" id="ARBA00022475"/>
    </source>
</evidence>
<proteinExistence type="inferred from homology"/>
<organism evidence="12 13">
    <name type="scientific">Candidatus Fischerbacteria bacterium RBG_13_37_8</name>
    <dbReference type="NCBI Taxonomy" id="1817863"/>
    <lineage>
        <taxon>Bacteria</taxon>
        <taxon>Candidatus Fischeribacteriota</taxon>
    </lineage>
</organism>
<keyword evidence="8 10" id="KW-1133">Transmembrane helix</keyword>
<dbReference type="Gene3D" id="3.30.1150.10">
    <property type="match status" value="1"/>
</dbReference>
<dbReference type="AlphaFoldDB" id="A0A1F5VX98"/>
<sequence length="238" mass="25716">MLTDSLIESRRMKVDNRKLALLPIVIGIHVVVLLIFVVSSIWNISYIEEPPIKVTLFTAPPPPPAAKPKTVQEEARPEVKANVAPQNVPEFRPDISQGSVGEVEGAVEGGLDWGWETGGTADGVPGGIPDGVPVPKPPEDEVVRIGVTVQGDAPVVIKRVEPEYPEIAKRARIEGMVILEAIINKDGTIGDVKVLRSLNPLLDQAAIKAVKQWKCTPGKINGKPVKAYLTLTVNFRLI</sequence>
<evidence type="ECO:0000313" key="13">
    <source>
        <dbReference type="Proteomes" id="UP000178943"/>
    </source>
</evidence>
<dbReference type="EMBL" id="MFGW01000022">
    <property type="protein sequence ID" value="OGF68096.1"/>
    <property type="molecule type" value="Genomic_DNA"/>
</dbReference>
<accession>A0A1F5VX98</accession>
<keyword evidence="6 10" id="KW-0812">Transmembrane</keyword>
<dbReference type="GO" id="GO:0015031">
    <property type="term" value="P:protein transport"/>
    <property type="evidence" value="ECO:0007669"/>
    <property type="project" value="UniProtKB-KW"/>
</dbReference>
<dbReference type="InterPro" id="IPR003538">
    <property type="entry name" value="TonB"/>
</dbReference>
<evidence type="ECO:0000313" key="12">
    <source>
        <dbReference type="EMBL" id="OGF68096.1"/>
    </source>
</evidence>
<dbReference type="Pfam" id="PF03544">
    <property type="entry name" value="TonB_C"/>
    <property type="match status" value="1"/>
</dbReference>
<keyword evidence="5" id="KW-0997">Cell inner membrane</keyword>
<feature type="domain" description="TonB C-terminal" evidence="11">
    <location>
        <begin position="149"/>
        <end position="238"/>
    </location>
</feature>
<gene>
    <name evidence="12" type="ORF">A2Y62_05665</name>
</gene>
<evidence type="ECO:0000259" key="11">
    <source>
        <dbReference type="PROSITE" id="PS52015"/>
    </source>
</evidence>
<keyword evidence="3" id="KW-0813">Transport</keyword>
<comment type="caution">
    <text evidence="12">The sequence shown here is derived from an EMBL/GenBank/DDBJ whole genome shotgun (WGS) entry which is preliminary data.</text>
</comment>
<dbReference type="GO" id="GO:0055085">
    <property type="term" value="P:transmembrane transport"/>
    <property type="evidence" value="ECO:0007669"/>
    <property type="project" value="InterPro"/>
</dbReference>
<dbReference type="GO" id="GO:0098797">
    <property type="term" value="C:plasma membrane protein complex"/>
    <property type="evidence" value="ECO:0007669"/>
    <property type="project" value="TreeGrafter"/>
</dbReference>
<evidence type="ECO:0000256" key="7">
    <source>
        <dbReference type="ARBA" id="ARBA00022927"/>
    </source>
</evidence>
<feature type="transmembrane region" description="Helical" evidence="10">
    <location>
        <begin position="20"/>
        <end position="42"/>
    </location>
</feature>
<dbReference type="PANTHER" id="PTHR33446:SF2">
    <property type="entry name" value="PROTEIN TONB"/>
    <property type="match status" value="1"/>
</dbReference>
<evidence type="ECO:0000256" key="5">
    <source>
        <dbReference type="ARBA" id="ARBA00022519"/>
    </source>
</evidence>
<dbReference type="InterPro" id="IPR006260">
    <property type="entry name" value="TonB/TolA_C"/>
</dbReference>
<dbReference type="SUPFAM" id="SSF74653">
    <property type="entry name" value="TolA/TonB C-terminal domain"/>
    <property type="match status" value="1"/>
</dbReference>
<dbReference type="InterPro" id="IPR051045">
    <property type="entry name" value="TonB-dependent_transducer"/>
</dbReference>
<keyword evidence="4" id="KW-1003">Cell membrane</keyword>
<dbReference type="PANTHER" id="PTHR33446">
    <property type="entry name" value="PROTEIN TONB-RELATED"/>
    <property type="match status" value="1"/>
</dbReference>
<dbReference type="Proteomes" id="UP000178943">
    <property type="component" value="Unassembled WGS sequence"/>
</dbReference>
<evidence type="ECO:0000256" key="2">
    <source>
        <dbReference type="ARBA" id="ARBA00006555"/>
    </source>
</evidence>